<dbReference type="GeneID" id="9805601"/>
<dbReference type="KEGG" id="crq:GCK72_015016"/>
<evidence type="ECO:0008006" key="6">
    <source>
        <dbReference type="Google" id="ProtNLM"/>
    </source>
</evidence>
<name>A0A6A5GTM2_CAERE</name>
<comment type="caution">
    <text evidence="4">The sequence shown here is derived from an EMBL/GenBank/DDBJ whole genome shotgun (WGS) entry which is preliminary data.</text>
</comment>
<keyword evidence="1" id="KW-0547">Nucleotide-binding</keyword>
<reference evidence="4 5" key="1">
    <citation type="submission" date="2019-12" db="EMBL/GenBank/DDBJ databases">
        <title>Chromosome-level assembly of the Caenorhabditis remanei genome.</title>
        <authorList>
            <person name="Teterina A.A."/>
            <person name="Willis J.H."/>
            <person name="Phillips P.C."/>
        </authorList>
    </citation>
    <scope>NUCLEOTIDE SEQUENCE [LARGE SCALE GENOMIC DNA]</scope>
    <source>
        <strain evidence="4 5">PX506</strain>
        <tissue evidence="4">Whole organism</tissue>
    </source>
</reference>
<proteinExistence type="predicted"/>
<gene>
    <name evidence="4" type="ORF">GCK72_015016</name>
</gene>
<evidence type="ECO:0000256" key="1">
    <source>
        <dbReference type="ARBA" id="ARBA00022741"/>
    </source>
</evidence>
<feature type="compositionally biased region" description="Basic and acidic residues" evidence="3">
    <location>
        <begin position="513"/>
        <end position="524"/>
    </location>
</feature>
<evidence type="ECO:0000313" key="4">
    <source>
        <dbReference type="EMBL" id="KAF1758557.1"/>
    </source>
</evidence>
<dbReference type="RefSeq" id="XP_053585349.1">
    <property type="nucleotide sequence ID" value="XM_053730577.1"/>
</dbReference>
<dbReference type="AlphaFoldDB" id="A0A6A5GTM2"/>
<sequence length="532" mass="59978">MYREITTSSEIESSTNVVTGVHFLCLDHLTNGSSSKSSSSSEFVGKVILTLDDDKEESDYVHYIKLIARISEDGSESVVYNSWCYNSNCNISFNEFTCSEVRLQVSSFNKDGLVGRHAFSKWYNTEKHLSNTPINMSLKNVEWNEDKAAARFEYKPATSHEVPVCAFYVKYKNALSSEYKEVNFYLDHTEEVLVENLDFNQNYSMHFVSSPNDAEGNVNVAVPACNKMVDDVTMCAPPPVSVVSSTWNTSSLSENVLIIVWKYYSDEKNNQIDSVVRTSHFQLTVHPLITGNNEKCEKYEPIRREVFYTHRRVVFHVPDSKCNYEVEVSVFDTKRRRSETKKIKIARVNEPSYMALLSPTDYPTTASGSNDAIVADPNLQPPEIIMGKKYESKGDIWQFGMCLVDMCTLGVPYQIQKNIPVSGITEFTVFGSDNPCNTPEIAEKLWSLCTNPQLDGCIRSGFLDVYYSLYALGTPPAVGGPDESIGIHRAYVTVPNAASTFATSQWHNSGYEAARRSPPRRDFGDEMMNLMH</sequence>
<evidence type="ECO:0000256" key="2">
    <source>
        <dbReference type="ARBA" id="ARBA00022840"/>
    </source>
</evidence>
<dbReference type="Proteomes" id="UP000483820">
    <property type="component" value="Chromosome IV"/>
</dbReference>
<dbReference type="PANTHER" id="PTHR44535">
    <property type="entry name" value="PROTEIN CBG16200"/>
    <property type="match status" value="1"/>
</dbReference>
<dbReference type="SUPFAM" id="SSF56112">
    <property type="entry name" value="Protein kinase-like (PK-like)"/>
    <property type="match status" value="1"/>
</dbReference>
<keyword evidence="2" id="KW-0067">ATP-binding</keyword>
<dbReference type="EMBL" id="WUAV01000004">
    <property type="protein sequence ID" value="KAF1758557.1"/>
    <property type="molecule type" value="Genomic_DNA"/>
</dbReference>
<dbReference type="Gene3D" id="1.10.510.10">
    <property type="entry name" value="Transferase(Phosphotransferase) domain 1"/>
    <property type="match status" value="1"/>
</dbReference>
<feature type="region of interest" description="Disordered" evidence="3">
    <location>
        <begin position="512"/>
        <end position="532"/>
    </location>
</feature>
<organism evidence="4 5">
    <name type="scientific">Caenorhabditis remanei</name>
    <name type="common">Caenorhabditis vulgaris</name>
    <dbReference type="NCBI Taxonomy" id="31234"/>
    <lineage>
        <taxon>Eukaryota</taxon>
        <taxon>Metazoa</taxon>
        <taxon>Ecdysozoa</taxon>
        <taxon>Nematoda</taxon>
        <taxon>Chromadorea</taxon>
        <taxon>Rhabditida</taxon>
        <taxon>Rhabditina</taxon>
        <taxon>Rhabditomorpha</taxon>
        <taxon>Rhabditoidea</taxon>
        <taxon>Rhabditidae</taxon>
        <taxon>Peloderinae</taxon>
        <taxon>Caenorhabditis</taxon>
    </lineage>
</organism>
<dbReference type="CTD" id="9805601"/>
<dbReference type="InterPro" id="IPR051997">
    <property type="entry name" value="STK_NEK"/>
</dbReference>
<dbReference type="PANTHER" id="PTHR44535:SF1">
    <property type="entry name" value="SERINE_THREONINE-PROTEIN KINASE NEK9"/>
    <property type="match status" value="1"/>
</dbReference>
<protein>
    <recommendedName>
        <fullName evidence="6">Protein kinase domain-containing protein</fullName>
    </recommendedName>
</protein>
<dbReference type="GO" id="GO:0005524">
    <property type="term" value="F:ATP binding"/>
    <property type="evidence" value="ECO:0007669"/>
    <property type="project" value="UniProtKB-KW"/>
</dbReference>
<accession>A0A6A5GTM2</accession>
<dbReference type="InterPro" id="IPR011009">
    <property type="entry name" value="Kinase-like_dom_sf"/>
</dbReference>
<evidence type="ECO:0000256" key="3">
    <source>
        <dbReference type="SAM" id="MobiDB-lite"/>
    </source>
</evidence>
<evidence type="ECO:0000313" key="5">
    <source>
        <dbReference type="Proteomes" id="UP000483820"/>
    </source>
</evidence>